<sequence>MGLRRDPSHESSTSRRPSSADADSDTGSISLQNDLARIPRKLFAEDPIPESPKTPVALTANEPDLDKNKPSQEEPVAPLSATNANSPPKPSVHESKPKVDTGKEDENTEVPQPAEPIKKPAPAHPPPTASPAPKAPSKATTSAKPSTPAKRVEARPSRKYQATNRTPTTPALSQSSSTPSLRLSASKGAKEHDTGLVKPKPKSPTRPVRLPASLMAPTTSSVSKGQESRQTHSRQSGSLQPGHVNSRAPSRASVAAASTSTKTLRRQPSSLNRSRPSFGPPPKKPSQDPAPKKEVHVDEGFLARMMRPTQASASKVTEKAPVTPPRRPATRPSTSNTERSPLGSVKKESRVTAQARNHTVSPQASQTHAILEEAHPGEATGKAAAEVVNRSEKNTEVSATVSKTNEAKDLGHGEASNGLDEQSTQPPVQPVSESQAVLEADMPSTGSSEQAPKENKVPAVPEEATLPTEEITSNDEHNDLPKVDTPERALPLAEQVIKTPAPVEEFEVEYLAEKLSAVRISPPPEAETDW</sequence>
<dbReference type="AlphaFoldDB" id="A0A9P5D0L8"/>
<dbReference type="PRINTS" id="PR01217">
    <property type="entry name" value="PRICHEXTENSN"/>
</dbReference>
<dbReference type="RefSeq" id="XP_035320409.1">
    <property type="nucleotide sequence ID" value="XM_035463578.1"/>
</dbReference>
<feature type="compositionally biased region" description="Polar residues" evidence="1">
    <location>
        <begin position="216"/>
        <end position="225"/>
    </location>
</feature>
<organism evidence="2 3">
    <name type="scientific">Geosmithia morbida</name>
    <dbReference type="NCBI Taxonomy" id="1094350"/>
    <lineage>
        <taxon>Eukaryota</taxon>
        <taxon>Fungi</taxon>
        <taxon>Dikarya</taxon>
        <taxon>Ascomycota</taxon>
        <taxon>Pezizomycotina</taxon>
        <taxon>Sordariomycetes</taxon>
        <taxon>Hypocreomycetidae</taxon>
        <taxon>Hypocreales</taxon>
        <taxon>Bionectriaceae</taxon>
        <taxon>Geosmithia</taxon>
    </lineage>
</organism>
<evidence type="ECO:0000256" key="1">
    <source>
        <dbReference type="SAM" id="MobiDB-lite"/>
    </source>
</evidence>
<proteinExistence type="predicted"/>
<dbReference type="EMBL" id="JAANYQ010000011">
    <property type="protein sequence ID" value="KAF4121757.1"/>
    <property type="molecule type" value="Genomic_DNA"/>
</dbReference>
<dbReference type="OrthoDB" id="3600083at2759"/>
<comment type="caution">
    <text evidence="2">The sequence shown here is derived from an EMBL/GenBank/DDBJ whole genome shotgun (WGS) entry which is preliminary data.</text>
</comment>
<gene>
    <name evidence="2" type="ORF">GMORB2_1596</name>
</gene>
<feature type="compositionally biased region" description="Basic and acidic residues" evidence="1">
    <location>
        <begin position="474"/>
        <end position="484"/>
    </location>
</feature>
<protein>
    <submittedName>
        <fullName evidence="2">Uncharacterized protein</fullName>
    </submittedName>
</protein>
<feature type="compositionally biased region" description="Low complexity" evidence="1">
    <location>
        <begin position="166"/>
        <end position="186"/>
    </location>
</feature>
<feature type="compositionally biased region" description="Pro residues" evidence="1">
    <location>
        <begin position="122"/>
        <end position="134"/>
    </location>
</feature>
<feature type="compositionally biased region" description="Low complexity" evidence="1">
    <location>
        <begin position="246"/>
        <end position="261"/>
    </location>
</feature>
<accession>A0A9P5D0L8</accession>
<feature type="compositionally biased region" description="Polar residues" evidence="1">
    <location>
        <begin position="419"/>
        <end position="435"/>
    </location>
</feature>
<dbReference type="Proteomes" id="UP000749293">
    <property type="component" value="Unassembled WGS sequence"/>
</dbReference>
<keyword evidence="3" id="KW-1185">Reference proteome</keyword>
<feature type="compositionally biased region" description="Polar residues" evidence="1">
    <location>
        <begin position="266"/>
        <end position="275"/>
    </location>
</feature>
<evidence type="ECO:0000313" key="2">
    <source>
        <dbReference type="EMBL" id="KAF4121757.1"/>
    </source>
</evidence>
<feature type="compositionally biased region" description="Basic and acidic residues" evidence="1">
    <location>
        <begin position="290"/>
        <end position="301"/>
    </location>
</feature>
<feature type="compositionally biased region" description="Basic and acidic residues" evidence="1">
    <location>
        <begin position="1"/>
        <end position="13"/>
    </location>
</feature>
<reference evidence="2" key="1">
    <citation type="submission" date="2020-03" db="EMBL/GenBank/DDBJ databases">
        <title>Site-based positive gene gene selection in Geosmithia morbida across the United States reveals a broad range of putative effectors and factors for local host and environmental adapation.</title>
        <authorList>
            <person name="Onufrak A."/>
            <person name="Murdoch R.W."/>
            <person name="Gazis R."/>
            <person name="Huff M."/>
            <person name="Staton M."/>
            <person name="Klingeman W."/>
            <person name="Hadziabdic D."/>
        </authorList>
    </citation>
    <scope>NUCLEOTIDE SEQUENCE</scope>
    <source>
        <strain evidence="2">1262</strain>
    </source>
</reference>
<evidence type="ECO:0000313" key="3">
    <source>
        <dbReference type="Proteomes" id="UP000749293"/>
    </source>
</evidence>
<feature type="compositionally biased region" description="Low complexity" evidence="1">
    <location>
        <begin position="135"/>
        <end position="149"/>
    </location>
</feature>
<dbReference type="GeneID" id="55967826"/>
<name>A0A9P5D0L8_9HYPO</name>
<feature type="region of interest" description="Disordered" evidence="1">
    <location>
        <begin position="1"/>
        <end position="484"/>
    </location>
</feature>
<feature type="compositionally biased region" description="Polar residues" evidence="1">
    <location>
        <begin position="351"/>
        <end position="368"/>
    </location>
</feature>
<feature type="compositionally biased region" description="Basic and acidic residues" evidence="1">
    <location>
        <begin position="91"/>
        <end position="105"/>
    </location>
</feature>